<accession>A0A9P8SVU4</accession>
<feature type="active site" description="Proton donor; for dehydratase activity" evidence="5">
    <location>
        <position position="1316"/>
    </location>
</feature>
<dbReference type="SUPFAM" id="SSF47336">
    <property type="entry name" value="ACP-like"/>
    <property type="match status" value="1"/>
</dbReference>
<dbReference type="SMART" id="SM00823">
    <property type="entry name" value="PKS_PP"/>
    <property type="match status" value="1"/>
</dbReference>
<dbReference type="Pfam" id="PF14765">
    <property type="entry name" value="PS-DH"/>
    <property type="match status" value="1"/>
</dbReference>
<evidence type="ECO:0000256" key="4">
    <source>
        <dbReference type="ARBA" id="ARBA00023268"/>
    </source>
</evidence>
<dbReference type="InterPro" id="IPR001227">
    <property type="entry name" value="Ac_transferase_dom_sf"/>
</dbReference>
<keyword evidence="4" id="KW-0511">Multifunctional enzyme</keyword>
<dbReference type="PROSITE" id="PS52004">
    <property type="entry name" value="KS3_2"/>
    <property type="match status" value="1"/>
</dbReference>
<keyword evidence="2" id="KW-0597">Phosphoprotein</keyword>
<dbReference type="Pfam" id="PF00550">
    <property type="entry name" value="PP-binding"/>
    <property type="match status" value="1"/>
</dbReference>
<evidence type="ECO:0000259" key="9">
    <source>
        <dbReference type="PROSITE" id="PS52019"/>
    </source>
</evidence>
<reference evidence="10" key="1">
    <citation type="submission" date="2021-08" db="EMBL/GenBank/DDBJ databases">
        <title>Global Aspergillus fumigatus from environmental and clinical sources.</title>
        <authorList>
            <person name="Barber A."/>
            <person name="Sae-Ong T."/>
        </authorList>
    </citation>
    <scope>NUCLEOTIDE SEQUENCE</scope>
    <source>
        <strain evidence="10">NRZ-2016-071</strain>
    </source>
</reference>
<name>A0A9P8SVU4_ASPFM</name>
<dbReference type="SUPFAM" id="SSF55048">
    <property type="entry name" value="Probable ACP-binding domain of malonyl-CoA ACP transacylase"/>
    <property type="match status" value="1"/>
</dbReference>
<dbReference type="Pfam" id="PF00109">
    <property type="entry name" value="ketoacyl-synt"/>
    <property type="match status" value="1"/>
</dbReference>
<dbReference type="InterPro" id="IPR014030">
    <property type="entry name" value="Ketoacyl_synth_N"/>
</dbReference>
<dbReference type="Pfam" id="PF23114">
    <property type="entry name" value="NAD-bd_HRPKS_sdrA"/>
    <property type="match status" value="1"/>
</dbReference>
<proteinExistence type="predicted"/>
<dbReference type="InterPro" id="IPR014043">
    <property type="entry name" value="Acyl_transferase_dom"/>
</dbReference>
<dbReference type="Gene3D" id="3.30.70.3290">
    <property type="match status" value="1"/>
</dbReference>
<evidence type="ECO:0000256" key="2">
    <source>
        <dbReference type="ARBA" id="ARBA00022553"/>
    </source>
</evidence>
<evidence type="ECO:0000256" key="6">
    <source>
        <dbReference type="SAM" id="MobiDB-lite"/>
    </source>
</evidence>
<dbReference type="InterPro" id="IPR049551">
    <property type="entry name" value="PKS_DH_C"/>
</dbReference>
<dbReference type="GO" id="GO:0004312">
    <property type="term" value="F:fatty acid synthase activity"/>
    <property type="evidence" value="ECO:0007669"/>
    <property type="project" value="TreeGrafter"/>
</dbReference>
<dbReference type="GO" id="GO:0006633">
    <property type="term" value="P:fatty acid biosynthetic process"/>
    <property type="evidence" value="ECO:0007669"/>
    <property type="project" value="InterPro"/>
</dbReference>
<dbReference type="GO" id="GO:0044550">
    <property type="term" value="P:secondary metabolite biosynthetic process"/>
    <property type="evidence" value="ECO:0007669"/>
    <property type="project" value="TreeGrafter"/>
</dbReference>
<dbReference type="InterPro" id="IPR042104">
    <property type="entry name" value="PKS_dehydratase_sf"/>
</dbReference>
<dbReference type="InterPro" id="IPR036736">
    <property type="entry name" value="ACP-like_sf"/>
</dbReference>
<dbReference type="Gene3D" id="3.10.129.110">
    <property type="entry name" value="Polyketide synthase dehydratase"/>
    <property type="match status" value="1"/>
</dbReference>
<comment type="caution">
    <text evidence="10">The sequence shown here is derived from an EMBL/GenBank/DDBJ whole genome shotgun (WGS) entry which is preliminary data.</text>
</comment>
<dbReference type="Pfam" id="PF21089">
    <property type="entry name" value="PKS_DH_N"/>
    <property type="match status" value="1"/>
</dbReference>
<dbReference type="InterPro" id="IPR049900">
    <property type="entry name" value="PKS_mFAS_DH"/>
</dbReference>
<dbReference type="Pfam" id="PF00698">
    <property type="entry name" value="Acyl_transf_1"/>
    <property type="match status" value="1"/>
</dbReference>
<feature type="domain" description="Ketosynthase family 3 (KS3)" evidence="8">
    <location>
        <begin position="108"/>
        <end position="561"/>
    </location>
</feature>
<feature type="active site" description="Proton acceptor; for dehydratase activity" evidence="5">
    <location>
        <position position="1114"/>
    </location>
</feature>
<feature type="region of interest" description="N-terminal hotdog fold" evidence="5">
    <location>
        <begin position="1082"/>
        <end position="1235"/>
    </location>
</feature>
<dbReference type="SUPFAM" id="SSF51735">
    <property type="entry name" value="NAD(P)-binding Rossmann-fold domains"/>
    <property type="match status" value="3"/>
</dbReference>
<dbReference type="SMART" id="SM00825">
    <property type="entry name" value="PKS_KS"/>
    <property type="match status" value="1"/>
</dbReference>
<dbReference type="GO" id="GO:0016491">
    <property type="term" value="F:oxidoreductase activity"/>
    <property type="evidence" value="ECO:0007669"/>
    <property type="project" value="InterPro"/>
</dbReference>
<feature type="region of interest" description="C-terminal hotdog fold" evidence="5">
    <location>
        <begin position="1251"/>
        <end position="1399"/>
    </location>
</feature>
<evidence type="ECO:0000313" key="11">
    <source>
        <dbReference type="Proteomes" id="UP000813423"/>
    </source>
</evidence>
<feature type="region of interest" description="Disordered" evidence="6">
    <location>
        <begin position="73"/>
        <end position="93"/>
    </location>
</feature>
<organism evidence="10 11">
    <name type="scientific">Aspergillus fumigatus</name>
    <name type="common">Neosartorya fumigata</name>
    <dbReference type="NCBI Taxonomy" id="746128"/>
    <lineage>
        <taxon>Eukaryota</taxon>
        <taxon>Fungi</taxon>
        <taxon>Dikarya</taxon>
        <taxon>Ascomycota</taxon>
        <taxon>Pezizomycotina</taxon>
        <taxon>Eurotiomycetes</taxon>
        <taxon>Eurotiomycetidae</taxon>
        <taxon>Eurotiales</taxon>
        <taxon>Aspergillaceae</taxon>
        <taxon>Aspergillus</taxon>
        <taxon>Aspergillus subgen. Fumigati</taxon>
    </lineage>
</organism>
<evidence type="ECO:0000256" key="3">
    <source>
        <dbReference type="ARBA" id="ARBA00022679"/>
    </source>
</evidence>
<dbReference type="InterPro" id="IPR032821">
    <property type="entry name" value="PKS_assoc"/>
</dbReference>
<dbReference type="SMART" id="SM00829">
    <property type="entry name" value="PKS_ER"/>
    <property type="match status" value="1"/>
</dbReference>
<dbReference type="SMART" id="SM00826">
    <property type="entry name" value="PKS_DH"/>
    <property type="match status" value="1"/>
</dbReference>
<dbReference type="Gene3D" id="1.10.1200.10">
    <property type="entry name" value="ACP-like"/>
    <property type="match status" value="1"/>
</dbReference>
<dbReference type="InterPro" id="IPR011032">
    <property type="entry name" value="GroES-like_sf"/>
</dbReference>
<dbReference type="GO" id="GO:0004315">
    <property type="term" value="F:3-oxoacyl-[acyl-carrier-protein] synthase activity"/>
    <property type="evidence" value="ECO:0007669"/>
    <property type="project" value="InterPro"/>
</dbReference>
<dbReference type="PROSITE" id="PS50075">
    <property type="entry name" value="CARRIER"/>
    <property type="match status" value="1"/>
</dbReference>
<evidence type="ECO:0000259" key="7">
    <source>
        <dbReference type="PROSITE" id="PS50075"/>
    </source>
</evidence>
<dbReference type="InterPro" id="IPR009081">
    <property type="entry name" value="PP-bd_ACP"/>
</dbReference>
<dbReference type="GO" id="GO:0031177">
    <property type="term" value="F:phosphopantetheine binding"/>
    <property type="evidence" value="ECO:0007669"/>
    <property type="project" value="InterPro"/>
</dbReference>
<gene>
    <name evidence="10" type="ORF">KXV57_002227</name>
</gene>
<dbReference type="Pfam" id="PF08659">
    <property type="entry name" value="KR"/>
    <property type="match status" value="1"/>
</dbReference>
<dbReference type="Gene3D" id="3.40.366.10">
    <property type="entry name" value="Malonyl-Coenzyme A Acyl Carrier Protein, domain 2"/>
    <property type="match status" value="1"/>
</dbReference>
<dbReference type="EMBL" id="JAIBSC010000015">
    <property type="protein sequence ID" value="KAH1909127.1"/>
    <property type="molecule type" value="Genomic_DNA"/>
</dbReference>
<evidence type="ECO:0008006" key="12">
    <source>
        <dbReference type="Google" id="ProtNLM"/>
    </source>
</evidence>
<evidence type="ECO:0000313" key="10">
    <source>
        <dbReference type="EMBL" id="KAH1909127.1"/>
    </source>
</evidence>
<dbReference type="InterPro" id="IPR016035">
    <property type="entry name" value="Acyl_Trfase/lysoPLipase"/>
</dbReference>
<dbReference type="Pfam" id="PF16197">
    <property type="entry name" value="KAsynt_C_assoc"/>
    <property type="match status" value="1"/>
</dbReference>
<evidence type="ECO:0000259" key="8">
    <source>
        <dbReference type="PROSITE" id="PS52004"/>
    </source>
</evidence>
<keyword evidence="1" id="KW-0596">Phosphopantetheine</keyword>
<feature type="compositionally biased region" description="Polar residues" evidence="6">
    <location>
        <begin position="73"/>
        <end position="85"/>
    </location>
</feature>
<dbReference type="InterPro" id="IPR020843">
    <property type="entry name" value="ER"/>
</dbReference>
<dbReference type="SUPFAM" id="SSF53901">
    <property type="entry name" value="Thiolase-like"/>
    <property type="match status" value="1"/>
</dbReference>
<dbReference type="CDD" id="cd05195">
    <property type="entry name" value="enoyl_red"/>
    <property type="match status" value="1"/>
</dbReference>
<dbReference type="Gene3D" id="3.40.50.720">
    <property type="entry name" value="NAD(P)-binding Rossmann-like Domain"/>
    <property type="match status" value="1"/>
</dbReference>
<dbReference type="SMART" id="SM00827">
    <property type="entry name" value="PKS_AT"/>
    <property type="match status" value="1"/>
</dbReference>
<dbReference type="InterPro" id="IPR036291">
    <property type="entry name" value="NAD(P)-bd_dom_sf"/>
</dbReference>
<dbReference type="Gene3D" id="3.40.47.10">
    <property type="match status" value="1"/>
</dbReference>
<dbReference type="InterPro" id="IPR020841">
    <property type="entry name" value="PKS_Beta-ketoAc_synthase_dom"/>
</dbReference>
<dbReference type="SMART" id="SM00822">
    <property type="entry name" value="PKS_KR"/>
    <property type="match status" value="1"/>
</dbReference>
<sequence length="2550" mass="276750">MDSATDLPDTRDVGKIRCRLPESYADPTTPMTYPEYNLLDHLRGYRVNEDRLGEVLLYYSALSPHIQVNSVFDQSDGTPFSNHSPRSPPPQKQKMTLTYGHKRLQDAPEPIAIVSAACRLPGHVNGPHKLWELLQSGGTAVSNEVPQSRFSSEGHFDGSGRPGTMKALSGMFIEDIDPAAFDAAFFNLTRADAIAMDPQQRQLLEVVYECFENGGIPIEKVRGKQIGCYVGSLNGGKSLWMSRWSVADIIRILIDADYHDMQMRDPEQRVSGHAVGTGRAILSNRISHFFDLRGSSFTIDTACSSGLVGVDVACKNLRAGTLTGAVVAGVNLWLSPEHTEERGTMRAAYSASGKCHTFDAKADGYCRAEAVNAVYLKRLSDAVRDGDPIRAVIRGTASNSDGWTPGINSPSAQAQAAMIREAYANAGIDSSEYAETGYLECHGTGTPAGDPTEVKGAASVLAHMRPPASPLIIGSVKSNIGHSEPGAGLSGLIKAMLVVEEGEIPGNPTFLNPNPAIDFDNLRVYATRIRIPWPKESSHYRRASVNSFGFGGSNAHAVLDNAEHYLGKYWASLEIPRSHLSSYINLSDMLSLFDGRRSSKTVTRRPQVLVFSANDMDSLKRQISTLSAHLLNPRVKVKLSDLSYTLSERRSRHFCRAFLLSYPAKSGHASKIAVEEAQFSKISQEATRIGFVFTGQGAQWSQMGLELVRTFPGVVKPILEQLDNVLQELPADLKSEWSLLQELTEARSSEHLSRPEFSQPLVTALQLAQLAVLQSWGVRAEAVIGHSSGEIAAACSAGLLTPRQAILNAYFRGLAGKSALATSPKGMMAVGLGAQDVQPYLEGVSADVVIACHNSPASVTLSGSASTLAELEGTIKAAGHFARMLRVEVAYHSPHMAKIANRYEELLKEHGRLDDGSKTNKRSNRMISTVTEDEVTGAQVCDAAYWKANMLSPVRFDGACNKLLTNTQLAPNFLIELGPSNTLAGPVTQIARAAKVDNLTYAAANKRGPDESSRAIFDVAGHLFLQNADISLDKVNLGDNTPDKAKPAVIVDLPNYQWKHSTHYWHESLASKDWRFKKFPSHDLLGSKVIGTLWQSPSWHKMLRLSDVPWLRDHRIGSEILFPAAGYLAMAMEAVRQAALSTATAEARELLKTRHYRYCLRDVQFPRGLVLEDDAEVHIMLLLVPMAKLGQGWWEYKITSLAESDSVASSSSSTLSPEKWNINSTGLVRLETILEASSSRAPEHTCSLPLDNPTPGQMWYRSLRDAGYSYGPSFQRLVAVESTEGKSATRSLISLEPPRSKWEPQSEYPLHPAPLDSVLQSMFPSLHRGNRTKLDQLLVPRGIGELTVSGDIWKSGEAISVTTWNKVSGDASLYDPASRSLIMQLNSVSFSPMLDGRDSLYMSHVYTQLTWKPDFQLLDTDEKLQQALSGGDGAASSLVQDLLDLAAHKAPNLRVLEFNLVPGSSESLWLAGHPTPRAVRTALTEFHFAANSADTALAAQEEYAEWPAARTARFSVLDPFSKALAVPAGSSQFDLVIIRRPQHADLGELDILVGNLRRLTSDGGSVIFYDSKQSSLSGGRGLANGHNHFPAALQRFGLTKVRQTRDGSCIVAEVSPAQNLSLRNDFRVVIVRFSTARSTIIDHTISQLRQFGWTLTEICIYNESGTGLPQLPPKSTVLVLDELDRPLLATATDHEWTALQAIIQSECNLLWVTEGSQIRPTAPLKAVAHGIFRTVRAEVPMMRIVTLDVESATTESLGTNASAINMALREITLADRSSLPIECEIAERGGLLHVSRIWPDAGVNKRKVEDNAGGAPPVLTNLHDSKSTIRLMASRPGSLEALHFAEQGRDVCSRQDMGPDDVEVEIFAAGCNSRDIDVAMGDISGDLDGLGLEGAGVVVRVGDCVSARCVGQRVAVFGKGCFANRVTVSCKATFPLPDAMSFEQAATLPIALLTALYAVGRLAHVQGDDRVLVHSPCTDVGIACIRLCQRSGSTPFATVDNLEQRHFLTHELGLPEDHIFMSEPAAFPRALRHATKGHGLDVIISQPANRNLDNENMRLLAPGGRLIGIANGGADVGNLLPTGSLAPNCSFQRLDVTALPEKTIESVFLELSRLVTDGSVQPLSPSTLLGYEEIPKALQLLREGTHIGKIVISDPRGTKLAVLTRPATTLAQSMINPSHCYLLVGGLKGICGSLAIHLASHGAKNIAVMSRSGGGDQVSQGIARNIRALGCSLDLLQGDVTSISDVRRAFSQISVPLGGIIQGAAVFRDRTFESMSHEDYHAAVSSKVTGTCNLHTVSLETNQPISFFTMLSSISGVIGQKGQANYAGGNAFQDAFAEYRRALGLPAISIDLGPVEDVGVIHGNEDLQNRFDGSTLLSINEGLLRRIFDYSILQQHPDPQHRLNVTSQGQMITSILVPQPEDSDLLRDSRFRGLRALGEHSPRSRRDPTKDKEIQSLLFLAQSQDPDRAALRAAAITVVGARLAKQLRLTDAVDPARPLSYYGLDSLAAVELRTWVRMTLAIELTTLDVMNAASLGELCEKVIGKMGFGM</sequence>
<dbReference type="InterPro" id="IPR020806">
    <property type="entry name" value="PKS_PP-bd"/>
</dbReference>
<dbReference type="PANTHER" id="PTHR43775">
    <property type="entry name" value="FATTY ACID SYNTHASE"/>
    <property type="match status" value="1"/>
</dbReference>
<dbReference type="CDD" id="cd00833">
    <property type="entry name" value="PKS"/>
    <property type="match status" value="1"/>
</dbReference>
<dbReference type="InterPro" id="IPR013154">
    <property type="entry name" value="ADH-like_N"/>
</dbReference>
<dbReference type="InterPro" id="IPR016036">
    <property type="entry name" value="Malonyl_transacylase_ACP-bd"/>
</dbReference>
<dbReference type="Gene3D" id="3.90.180.10">
    <property type="entry name" value="Medium-chain alcohol dehydrogenases, catalytic domain"/>
    <property type="match status" value="1"/>
</dbReference>
<dbReference type="InterPro" id="IPR013968">
    <property type="entry name" value="PKS_KR"/>
</dbReference>
<dbReference type="InterPro" id="IPR018201">
    <property type="entry name" value="Ketoacyl_synth_AS"/>
</dbReference>
<dbReference type="PROSITE" id="PS52019">
    <property type="entry name" value="PKS_MFAS_DH"/>
    <property type="match status" value="1"/>
</dbReference>
<feature type="domain" description="PKS/mFAS DH" evidence="9">
    <location>
        <begin position="1082"/>
        <end position="1399"/>
    </location>
</feature>
<dbReference type="InterPro" id="IPR016039">
    <property type="entry name" value="Thiolase-like"/>
</dbReference>
<dbReference type="Proteomes" id="UP000813423">
    <property type="component" value="Unassembled WGS sequence"/>
</dbReference>
<dbReference type="InterPro" id="IPR050091">
    <property type="entry name" value="PKS_NRPS_Biosynth_Enz"/>
</dbReference>
<feature type="domain" description="Carrier" evidence="7">
    <location>
        <begin position="2470"/>
        <end position="2546"/>
    </location>
</feature>
<dbReference type="PANTHER" id="PTHR43775:SF18">
    <property type="entry name" value="ENZYME, PUTATIVE (JCVI)-RELATED"/>
    <property type="match status" value="1"/>
</dbReference>
<dbReference type="InterPro" id="IPR057326">
    <property type="entry name" value="KR_dom"/>
</dbReference>
<dbReference type="InterPro" id="IPR020807">
    <property type="entry name" value="PKS_DH"/>
</dbReference>
<dbReference type="SUPFAM" id="SSF50129">
    <property type="entry name" value="GroES-like"/>
    <property type="match status" value="1"/>
</dbReference>
<dbReference type="PROSITE" id="PS00606">
    <property type="entry name" value="KS3_1"/>
    <property type="match status" value="1"/>
</dbReference>
<dbReference type="InterPro" id="IPR056501">
    <property type="entry name" value="NAD-bd_HRPKS_sdrA"/>
</dbReference>
<dbReference type="Pfam" id="PF02801">
    <property type="entry name" value="Ketoacyl-synt_C"/>
    <property type="match status" value="1"/>
</dbReference>
<dbReference type="Pfam" id="PF13602">
    <property type="entry name" value="ADH_zinc_N_2"/>
    <property type="match status" value="1"/>
</dbReference>
<evidence type="ECO:0000256" key="5">
    <source>
        <dbReference type="PROSITE-ProRule" id="PRU01363"/>
    </source>
</evidence>
<keyword evidence="3" id="KW-0808">Transferase</keyword>
<dbReference type="InterPro" id="IPR014031">
    <property type="entry name" value="Ketoacyl_synth_C"/>
</dbReference>
<dbReference type="SUPFAM" id="SSF52151">
    <property type="entry name" value="FabD/lysophospholipase-like"/>
    <property type="match status" value="1"/>
</dbReference>
<dbReference type="Pfam" id="PF08240">
    <property type="entry name" value="ADH_N"/>
    <property type="match status" value="1"/>
</dbReference>
<dbReference type="InterPro" id="IPR049552">
    <property type="entry name" value="PKS_DH_N"/>
</dbReference>
<protein>
    <recommendedName>
        <fullName evidence="12">Polyketide synthase</fullName>
    </recommendedName>
</protein>
<evidence type="ECO:0000256" key="1">
    <source>
        <dbReference type="ARBA" id="ARBA00022450"/>
    </source>
</evidence>